<feature type="region of interest" description="Disordered" evidence="1">
    <location>
        <begin position="216"/>
        <end position="243"/>
    </location>
</feature>
<keyword evidence="2" id="KW-1185">Reference proteome</keyword>
<dbReference type="KEGG" id="pmrn:116950391"/>
<feature type="region of interest" description="Disordered" evidence="1">
    <location>
        <begin position="142"/>
        <end position="186"/>
    </location>
</feature>
<evidence type="ECO:0000313" key="3">
    <source>
        <dbReference type="RefSeq" id="XP_032823981.1"/>
    </source>
</evidence>
<dbReference type="PANTHER" id="PTHR28666:SF1">
    <property type="entry name" value="TRANSMEMBRANE PROTEIN 240"/>
    <property type="match status" value="1"/>
</dbReference>
<sequence length="267" mass="28169">MGGERQRYATRTRKPGERLRYTAVALAGILDTNAFLDRFHNYILPRLRGEDRVCHCVCGRHHVHYVVPYAGDSAEVHSPDGYAVTPALSKQEVDLLLGLTLGLGISWLLLWLDRRLTDAQLRQLAAEAWRWLSCRFTPKRRSVGGGSGGGGGGGGGSGRRHRYHAFPREDDDDDEEDDSAGAGLLVPAGAGGGGGVGGMGGVGVGGVGGGGGGGLLSPAGNALGHGHTHAQQQQQQQHVGHAGHENSMHFKPRLCHHNGHAATGKRL</sequence>
<dbReference type="RefSeq" id="XP_032823981.1">
    <property type="nucleotide sequence ID" value="XM_032968090.1"/>
</dbReference>
<dbReference type="AlphaFoldDB" id="A0AAJ7TVX3"/>
<dbReference type="Proteomes" id="UP001318040">
    <property type="component" value="Chromosome 39"/>
</dbReference>
<protein>
    <submittedName>
        <fullName evidence="3">Transmembrane protein 240 isoform X1</fullName>
    </submittedName>
</protein>
<keyword evidence="3" id="KW-0472">Membrane</keyword>
<gene>
    <name evidence="3" type="primary">TMEM240</name>
</gene>
<reference evidence="3" key="1">
    <citation type="submission" date="2025-08" db="UniProtKB">
        <authorList>
            <consortium name="RefSeq"/>
        </authorList>
    </citation>
    <scope>IDENTIFICATION</scope>
    <source>
        <tissue evidence="3">Sperm</tissue>
    </source>
</reference>
<feature type="compositionally biased region" description="Acidic residues" evidence="1">
    <location>
        <begin position="169"/>
        <end position="179"/>
    </location>
</feature>
<feature type="compositionally biased region" description="Low complexity" evidence="1">
    <location>
        <begin position="216"/>
        <end position="240"/>
    </location>
</feature>
<dbReference type="Pfam" id="PF15207">
    <property type="entry name" value="TMEM240"/>
    <property type="match status" value="1"/>
</dbReference>
<dbReference type="CTD" id="339453"/>
<evidence type="ECO:0000256" key="1">
    <source>
        <dbReference type="SAM" id="MobiDB-lite"/>
    </source>
</evidence>
<name>A0AAJ7TVX3_PETMA</name>
<accession>A0AAJ7TVX3</accession>
<proteinExistence type="predicted"/>
<evidence type="ECO:0000313" key="2">
    <source>
        <dbReference type="Proteomes" id="UP001318040"/>
    </source>
</evidence>
<keyword evidence="3" id="KW-0812">Transmembrane</keyword>
<organism evidence="2 3">
    <name type="scientific">Petromyzon marinus</name>
    <name type="common">Sea lamprey</name>
    <dbReference type="NCBI Taxonomy" id="7757"/>
    <lineage>
        <taxon>Eukaryota</taxon>
        <taxon>Metazoa</taxon>
        <taxon>Chordata</taxon>
        <taxon>Craniata</taxon>
        <taxon>Vertebrata</taxon>
        <taxon>Cyclostomata</taxon>
        <taxon>Hyperoartia</taxon>
        <taxon>Petromyzontiformes</taxon>
        <taxon>Petromyzontidae</taxon>
        <taxon>Petromyzon</taxon>
    </lineage>
</organism>
<dbReference type="PANTHER" id="PTHR28666">
    <property type="entry name" value="TRANSMEMBRANE PROTEIN 240"/>
    <property type="match status" value="1"/>
</dbReference>
<feature type="compositionally biased region" description="Gly residues" evidence="1">
    <location>
        <begin position="143"/>
        <end position="157"/>
    </location>
</feature>
<dbReference type="InterPro" id="IPR027947">
    <property type="entry name" value="TMEM240"/>
</dbReference>